<dbReference type="InterPro" id="IPR050250">
    <property type="entry name" value="Macrolide_Exporter_MacB"/>
</dbReference>
<dbReference type="OrthoDB" id="5933722at2"/>
<keyword evidence="4 6" id="KW-1133">Transmembrane helix</keyword>
<feature type="transmembrane region" description="Helical" evidence="6">
    <location>
        <begin position="698"/>
        <end position="726"/>
    </location>
</feature>
<feature type="transmembrane region" description="Helical" evidence="6">
    <location>
        <begin position="415"/>
        <end position="439"/>
    </location>
</feature>
<accession>A0A3E1NJS5</accession>
<feature type="domain" description="MacB-like periplasmic core" evidence="8">
    <location>
        <begin position="427"/>
        <end position="628"/>
    </location>
</feature>
<feature type="domain" description="ABC3 transporter permease C-terminal" evidence="7">
    <location>
        <begin position="283"/>
        <end position="399"/>
    </location>
</feature>
<dbReference type="PANTHER" id="PTHR30572:SF18">
    <property type="entry name" value="ABC-TYPE MACROLIDE FAMILY EXPORT SYSTEM PERMEASE COMPONENT 2"/>
    <property type="match status" value="1"/>
</dbReference>
<evidence type="ECO:0000256" key="3">
    <source>
        <dbReference type="ARBA" id="ARBA00022692"/>
    </source>
</evidence>
<feature type="transmembrane region" description="Helical" evidence="6">
    <location>
        <begin position="374"/>
        <end position="394"/>
    </location>
</feature>
<dbReference type="Proteomes" id="UP000261284">
    <property type="component" value="Unassembled WGS sequence"/>
</dbReference>
<dbReference type="GO" id="GO:0005886">
    <property type="term" value="C:plasma membrane"/>
    <property type="evidence" value="ECO:0007669"/>
    <property type="project" value="UniProtKB-SubCell"/>
</dbReference>
<comment type="subcellular location">
    <subcellularLocation>
        <location evidence="1">Cell membrane</location>
        <topology evidence="1">Multi-pass membrane protein</topology>
    </subcellularLocation>
</comment>
<evidence type="ECO:0000313" key="9">
    <source>
        <dbReference type="EMBL" id="RFM28179.1"/>
    </source>
</evidence>
<keyword evidence="2" id="KW-1003">Cell membrane</keyword>
<protein>
    <submittedName>
        <fullName evidence="9">ABC transporter permease</fullName>
    </submittedName>
</protein>
<name>A0A3E1NJS5_9BACT</name>
<feature type="transmembrane region" description="Helical" evidence="6">
    <location>
        <begin position="746"/>
        <end position="771"/>
    </location>
</feature>
<keyword evidence="3 6" id="KW-0812">Transmembrane</keyword>
<feature type="domain" description="ABC3 transporter permease C-terminal" evidence="7">
    <location>
        <begin position="665"/>
        <end position="774"/>
    </location>
</feature>
<feature type="transmembrane region" description="Helical" evidence="6">
    <location>
        <begin position="665"/>
        <end position="686"/>
    </location>
</feature>
<reference evidence="9 10" key="1">
    <citation type="submission" date="2018-08" db="EMBL/GenBank/DDBJ databases">
        <title>Chitinophagaceae sp. K23C18032701, a novel bacterium isolated from forest soil.</title>
        <authorList>
            <person name="Wang C."/>
        </authorList>
    </citation>
    <scope>NUCLEOTIDE SEQUENCE [LARGE SCALE GENOMIC DNA]</scope>
    <source>
        <strain evidence="9 10">K23C18032701</strain>
    </source>
</reference>
<dbReference type="AlphaFoldDB" id="A0A3E1NJS5"/>
<feature type="domain" description="MacB-like periplasmic core" evidence="8">
    <location>
        <begin position="20"/>
        <end position="236"/>
    </location>
</feature>
<evidence type="ECO:0000259" key="7">
    <source>
        <dbReference type="Pfam" id="PF02687"/>
    </source>
</evidence>
<organism evidence="9 10">
    <name type="scientific">Deminuibacter soli</name>
    <dbReference type="NCBI Taxonomy" id="2291815"/>
    <lineage>
        <taxon>Bacteria</taxon>
        <taxon>Pseudomonadati</taxon>
        <taxon>Bacteroidota</taxon>
        <taxon>Chitinophagia</taxon>
        <taxon>Chitinophagales</taxon>
        <taxon>Chitinophagaceae</taxon>
        <taxon>Deminuibacter</taxon>
    </lineage>
</organism>
<gene>
    <name evidence="9" type="ORF">DXN05_11700</name>
</gene>
<evidence type="ECO:0000256" key="6">
    <source>
        <dbReference type="SAM" id="Phobius"/>
    </source>
</evidence>
<evidence type="ECO:0000256" key="2">
    <source>
        <dbReference type="ARBA" id="ARBA00022475"/>
    </source>
</evidence>
<evidence type="ECO:0000313" key="10">
    <source>
        <dbReference type="Proteomes" id="UP000261284"/>
    </source>
</evidence>
<evidence type="ECO:0000256" key="4">
    <source>
        <dbReference type="ARBA" id="ARBA00022989"/>
    </source>
</evidence>
<feature type="transmembrane region" description="Helical" evidence="6">
    <location>
        <begin position="277"/>
        <end position="299"/>
    </location>
</feature>
<keyword evidence="5 6" id="KW-0472">Membrane</keyword>
<dbReference type="InterPro" id="IPR025857">
    <property type="entry name" value="MacB_PCD"/>
</dbReference>
<dbReference type="PROSITE" id="PS51257">
    <property type="entry name" value="PROKAR_LIPOPROTEIN"/>
    <property type="match status" value="1"/>
</dbReference>
<sequence length="785" mass="86673">MIKNYIKTAFRNLWNSKGYSLLNISGLAIGVACAALIFLWVESEYSFDSQHAKKDNLYRILEWQTYSGKTGMYSSSPGPLTEALIKERPEVVNACHFSNHQLKKFGKGPAAVLAKGVYADKPVFSMFTLPFVQGNAATALQQVNALVLTESAAKKMFGNTTNVVGKTLPCDDGQDYVVTGVIKDLSPNGTLQFEWIGNYDRYFTDNKWLASWGANGLDTYVELRPGTDVAAVNKSIYNFIQQKEEKAAAHIFLFSLGDLHMRFHFEDGKQSGGLIQYVRMFTTIAWIILLIACINFMNLATARSQKRAKEVGVRKVLGAARKTLIGQFIAEALLMSYLALILAVIVVALVLPAFETLVQKDLHLQLGNPLHSGALLAIGLVCGLVAGSYPALYLSSFNPIYVFKGLKMKGSAATVVRRVLVVMQFSVSIMLIICTIIIFQQVQHIKNRDMGMDKNNMLMVSIDKDMYKSFTRIKQDLLATGVVRDAALCDYEIVYGGNNGSGYTWDGKDPTQSVLVSTRNVSPGFFNTMSMKLQAGRDFQANTVADTANVIVNEAMIAAIGTKRPIGQIIRTDNSVYTVVGVVKNFVYGDVYGQPGPLMFFCYPEACNKLYVHPKANTSIADVIAKVKDVLQKDNPAYPFDYRFLDDYYNEFFVGENLIGHLSRIFAALAIFISCLGLLGLAAFTAERRIREIGVRKVLGASVTGITALLSAEFLQLVALSALIAFPIAWWAMHNWLQQYAYRIGISWWVFALAGVVSCFVALATVSFQAVKAALTNPIKNLRTE</sequence>
<proteinExistence type="predicted"/>
<evidence type="ECO:0000259" key="8">
    <source>
        <dbReference type="Pfam" id="PF12704"/>
    </source>
</evidence>
<dbReference type="Pfam" id="PF12704">
    <property type="entry name" value="MacB_PCD"/>
    <property type="match status" value="2"/>
</dbReference>
<dbReference type="EMBL" id="QTJU01000003">
    <property type="protein sequence ID" value="RFM28179.1"/>
    <property type="molecule type" value="Genomic_DNA"/>
</dbReference>
<evidence type="ECO:0000256" key="1">
    <source>
        <dbReference type="ARBA" id="ARBA00004651"/>
    </source>
</evidence>
<comment type="caution">
    <text evidence="9">The sequence shown here is derived from an EMBL/GenBank/DDBJ whole genome shotgun (WGS) entry which is preliminary data.</text>
</comment>
<dbReference type="Pfam" id="PF02687">
    <property type="entry name" value="FtsX"/>
    <property type="match status" value="2"/>
</dbReference>
<evidence type="ECO:0000256" key="5">
    <source>
        <dbReference type="ARBA" id="ARBA00023136"/>
    </source>
</evidence>
<dbReference type="InterPro" id="IPR003838">
    <property type="entry name" value="ABC3_permease_C"/>
</dbReference>
<dbReference type="PANTHER" id="PTHR30572">
    <property type="entry name" value="MEMBRANE COMPONENT OF TRANSPORTER-RELATED"/>
    <property type="match status" value="1"/>
</dbReference>
<feature type="transmembrane region" description="Helical" evidence="6">
    <location>
        <begin position="21"/>
        <end position="41"/>
    </location>
</feature>
<feature type="transmembrane region" description="Helical" evidence="6">
    <location>
        <begin position="332"/>
        <end position="354"/>
    </location>
</feature>
<dbReference type="GO" id="GO:0022857">
    <property type="term" value="F:transmembrane transporter activity"/>
    <property type="evidence" value="ECO:0007669"/>
    <property type="project" value="TreeGrafter"/>
</dbReference>
<keyword evidence="10" id="KW-1185">Reference proteome</keyword>